<evidence type="ECO:0000259" key="6">
    <source>
        <dbReference type="PROSITE" id="PS50977"/>
    </source>
</evidence>
<dbReference type="PRINTS" id="PR00455">
    <property type="entry name" value="HTHTETR"/>
</dbReference>
<proteinExistence type="predicted"/>
<gene>
    <name evidence="7" type="ORF">QFZ36_003609</name>
</gene>
<dbReference type="RefSeq" id="WP_306638399.1">
    <property type="nucleotide sequence ID" value="NZ_JAUSXB010000001.1"/>
</dbReference>
<evidence type="ECO:0000313" key="8">
    <source>
        <dbReference type="Proteomes" id="UP001236806"/>
    </source>
</evidence>
<evidence type="ECO:0000256" key="3">
    <source>
        <dbReference type="ARBA" id="ARBA00023125"/>
    </source>
</evidence>
<dbReference type="InterPro" id="IPR050109">
    <property type="entry name" value="HTH-type_TetR-like_transc_reg"/>
</dbReference>
<dbReference type="PANTHER" id="PTHR30055:SF151">
    <property type="entry name" value="TRANSCRIPTIONAL REGULATORY PROTEIN"/>
    <property type="match status" value="1"/>
</dbReference>
<sequence>MPERKSQRVGGRARLNRGRVLETAIRLADEGGIEKLSMRRLGDELGVEAMSLYNHVSNKEDLLNGMIDALYGEIELPSHDDDWKTALRKRSGSVRAVLQRHPWANGLMDSATQAGPATLRHHDRVLGTFRNGGFSLAMTAHAFSALDSYVYGFAKQEKALPFDSGEEAAAMAHVMLAQLPSGEYPYLHELMAKHVLQPGYSYAHEFAFGLDLVLDALERARDSGAEAGD</sequence>
<dbReference type="InterPro" id="IPR001647">
    <property type="entry name" value="HTH_TetR"/>
</dbReference>
<evidence type="ECO:0000256" key="2">
    <source>
        <dbReference type="ARBA" id="ARBA00023015"/>
    </source>
</evidence>
<evidence type="ECO:0000313" key="7">
    <source>
        <dbReference type="EMBL" id="MDQ0676048.1"/>
    </source>
</evidence>
<dbReference type="InterPro" id="IPR009057">
    <property type="entry name" value="Homeodomain-like_sf"/>
</dbReference>
<dbReference type="Proteomes" id="UP001236806">
    <property type="component" value="Unassembled WGS sequence"/>
</dbReference>
<evidence type="ECO:0000256" key="4">
    <source>
        <dbReference type="ARBA" id="ARBA00023163"/>
    </source>
</evidence>
<keyword evidence="4" id="KW-0804">Transcription</keyword>
<dbReference type="Gene3D" id="1.10.10.60">
    <property type="entry name" value="Homeodomain-like"/>
    <property type="match status" value="1"/>
</dbReference>
<protein>
    <submittedName>
        <fullName evidence="7">AcrR family transcriptional regulator</fullName>
    </submittedName>
</protein>
<dbReference type="SUPFAM" id="SSF46689">
    <property type="entry name" value="Homeodomain-like"/>
    <property type="match status" value="1"/>
</dbReference>
<dbReference type="PRINTS" id="PR00400">
    <property type="entry name" value="TETREPRESSOR"/>
</dbReference>
<name>A0ABU0PPZ4_9MICC</name>
<dbReference type="InterPro" id="IPR004111">
    <property type="entry name" value="Repressor_TetR_C"/>
</dbReference>
<dbReference type="InterPro" id="IPR036271">
    <property type="entry name" value="Tet_transcr_reg_TetR-rel_C_sf"/>
</dbReference>
<keyword evidence="8" id="KW-1185">Reference proteome</keyword>
<evidence type="ECO:0000256" key="5">
    <source>
        <dbReference type="PROSITE-ProRule" id="PRU00335"/>
    </source>
</evidence>
<keyword evidence="1" id="KW-0678">Repressor</keyword>
<organism evidence="7 8">
    <name type="scientific">Pseudarthrobacter siccitolerans</name>
    <dbReference type="NCBI Taxonomy" id="861266"/>
    <lineage>
        <taxon>Bacteria</taxon>
        <taxon>Bacillati</taxon>
        <taxon>Actinomycetota</taxon>
        <taxon>Actinomycetes</taxon>
        <taxon>Micrococcales</taxon>
        <taxon>Micrococcaceae</taxon>
        <taxon>Pseudarthrobacter</taxon>
    </lineage>
</organism>
<comment type="caution">
    <text evidence="7">The sequence shown here is derived from an EMBL/GenBank/DDBJ whole genome shotgun (WGS) entry which is preliminary data.</text>
</comment>
<feature type="DNA-binding region" description="H-T-H motif" evidence="5">
    <location>
        <begin position="37"/>
        <end position="56"/>
    </location>
</feature>
<keyword evidence="3 5" id="KW-0238">DNA-binding</keyword>
<dbReference type="Gene3D" id="1.10.357.10">
    <property type="entry name" value="Tetracycline Repressor, domain 2"/>
    <property type="match status" value="1"/>
</dbReference>
<dbReference type="Pfam" id="PF02909">
    <property type="entry name" value="TetR_C_1"/>
    <property type="match status" value="1"/>
</dbReference>
<dbReference type="PROSITE" id="PS50977">
    <property type="entry name" value="HTH_TETR_2"/>
    <property type="match status" value="1"/>
</dbReference>
<reference evidence="7 8" key="1">
    <citation type="submission" date="2023-07" db="EMBL/GenBank/DDBJ databases">
        <title>Comparative genomics of wheat-associated soil bacteria to identify genetic determinants of phenazine resistance.</title>
        <authorList>
            <person name="Mouncey N."/>
        </authorList>
    </citation>
    <scope>NUCLEOTIDE SEQUENCE [LARGE SCALE GENOMIC DNA]</scope>
    <source>
        <strain evidence="7 8">W1I3</strain>
    </source>
</reference>
<dbReference type="EMBL" id="JAUSXB010000001">
    <property type="protein sequence ID" value="MDQ0676048.1"/>
    <property type="molecule type" value="Genomic_DNA"/>
</dbReference>
<evidence type="ECO:0000256" key="1">
    <source>
        <dbReference type="ARBA" id="ARBA00022491"/>
    </source>
</evidence>
<keyword evidence="2" id="KW-0805">Transcription regulation</keyword>
<dbReference type="Pfam" id="PF00440">
    <property type="entry name" value="TetR_N"/>
    <property type="match status" value="1"/>
</dbReference>
<accession>A0ABU0PPZ4</accession>
<dbReference type="PANTHER" id="PTHR30055">
    <property type="entry name" value="HTH-TYPE TRANSCRIPTIONAL REGULATOR RUTR"/>
    <property type="match status" value="1"/>
</dbReference>
<feature type="domain" description="HTH tetR-type" evidence="6">
    <location>
        <begin position="14"/>
        <end position="74"/>
    </location>
</feature>
<dbReference type="InterPro" id="IPR003012">
    <property type="entry name" value="Tet_transcr_reg_TetR"/>
</dbReference>
<dbReference type="SUPFAM" id="SSF48498">
    <property type="entry name" value="Tetracyclin repressor-like, C-terminal domain"/>
    <property type="match status" value="1"/>
</dbReference>